<feature type="compositionally biased region" description="Basic and acidic residues" evidence="5">
    <location>
        <begin position="252"/>
        <end position="267"/>
    </location>
</feature>
<feature type="compositionally biased region" description="Basic and acidic residues" evidence="5">
    <location>
        <begin position="631"/>
        <end position="680"/>
    </location>
</feature>
<evidence type="ECO:0000259" key="6">
    <source>
        <dbReference type="PROSITE" id="PS50072"/>
    </source>
</evidence>
<feature type="compositionally biased region" description="Polar residues" evidence="5">
    <location>
        <begin position="329"/>
        <end position="357"/>
    </location>
</feature>
<feature type="compositionally biased region" description="Basic and acidic residues" evidence="5">
    <location>
        <begin position="370"/>
        <end position="400"/>
    </location>
</feature>
<feature type="region of interest" description="Disordered" evidence="5">
    <location>
        <begin position="570"/>
        <end position="680"/>
    </location>
</feature>
<evidence type="ECO:0000256" key="2">
    <source>
        <dbReference type="ARBA" id="ARBA00004123"/>
    </source>
</evidence>
<proteinExistence type="inferred from homology"/>
<dbReference type="InterPro" id="IPR020892">
    <property type="entry name" value="Cyclophilin-type_PPIase_CS"/>
</dbReference>
<dbReference type="InterPro" id="IPR002130">
    <property type="entry name" value="Cyclophilin-type_PPIase_dom"/>
</dbReference>
<evidence type="ECO:0000256" key="4">
    <source>
        <dbReference type="ARBA" id="ARBA00038509"/>
    </source>
</evidence>
<feature type="compositionally biased region" description="Acidic residues" evidence="5">
    <location>
        <begin position="280"/>
        <end position="295"/>
    </location>
</feature>
<evidence type="ECO:0000256" key="5">
    <source>
        <dbReference type="SAM" id="MobiDB-lite"/>
    </source>
</evidence>
<dbReference type="PROSITE" id="PS50072">
    <property type="entry name" value="CSA_PPIASE_2"/>
    <property type="match status" value="1"/>
</dbReference>
<feature type="compositionally biased region" description="Basic and acidic residues" evidence="5">
    <location>
        <begin position="413"/>
        <end position="430"/>
    </location>
</feature>
<name>A0ABQ7KAZ3_9FUNG</name>
<comment type="catalytic activity">
    <reaction evidence="1">
        <text>[protein]-peptidylproline (omega=180) = [protein]-peptidylproline (omega=0)</text>
        <dbReference type="Rhea" id="RHEA:16237"/>
        <dbReference type="Rhea" id="RHEA-COMP:10747"/>
        <dbReference type="Rhea" id="RHEA-COMP:10748"/>
        <dbReference type="ChEBI" id="CHEBI:83833"/>
        <dbReference type="ChEBI" id="CHEBI:83834"/>
        <dbReference type="EC" id="5.2.1.8"/>
    </reaction>
</comment>
<evidence type="ECO:0000313" key="8">
    <source>
        <dbReference type="Proteomes" id="UP001194696"/>
    </source>
</evidence>
<keyword evidence="7" id="KW-0413">Isomerase</keyword>
<dbReference type="EMBL" id="JAAAIM010000145">
    <property type="protein sequence ID" value="KAG0293743.1"/>
    <property type="molecule type" value="Genomic_DNA"/>
</dbReference>
<dbReference type="Gene3D" id="2.40.100.10">
    <property type="entry name" value="Cyclophilin-like"/>
    <property type="match status" value="1"/>
</dbReference>
<dbReference type="PANTHER" id="PTHR45625:SF6">
    <property type="entry name" value="SPLICEOSOME-ASSOCIATED PROTEIN CWC27 HOMOLOG"/>
    <property type="match status" value="1"/>
</dbReference>
<dbReference type="InterPro" id="IPR044666">
    <property type="entry name" value="Cyclophilin_A-like"/>
</dbReference>
<evidence type="ECO:0000256" key="3">
    <source>
        <dbReference type="ARBA" id="ARBA00023242"/>
    </source>
</evidence>
<dbReference type="PROSITE" id="PS00170">
    <property type="entry name" value="CSA_PPIASE_1"/>
    <property type="match status" value="1"/>
</dbReference>
<reference evidence="7 8" key="1">
    <citation type="journal article" date="2020" name="Fungal Divers.">
        <title>Resolving the Mortierellaceae phylogeny through synthesis of multi-gene phylogenetics and phylogenomics.</title>
        <authorList>
            <person name="Vandepol N."/>
            <person name="Liber J."/>
            <person name="Desiro A."/>
            <person name="Na H."/>
            <person name="Kennedy M."/>
            <person name="Barry K."/>
            <person name="Grigoriev I.V."/>
            <person name="Miller A.N."/>
            <person name="O'Donnell K."/>
            <person name="Stajich J.E."/>
            <person name="Bonito G."/>
        </authorList>
    </citation>
    <scope>NUCLEOTIDE SEQUENCE [LARGE SCALE GENOMIC DNA]</scope>
    <source>
        <strain evidence="7 8">AD045</strain>
    </source>
</reference>
<organism evidence="7 8">
    <name type="scientific">Linnemannia gamsii</name>
    <dbReference type="NCBI Taxonomy" id="64522"/>
    <lineage>
        <taxon>Eukaryota</taxon>
        <taxon>Fungi</taxon>
        <taxon>Fungi incertae sedis</taxon>
        <taxon>Mucoromycota</taxon>
        <taxon>Mortierellomycotina</taxon>
        <taxon>Mortierellomycetes</taxon>
        <taxon>Mortierellales</taxon>
        <taxon>Mortierellaceae</taxon>
        <taxon>Linnemannia</taxon>
    </lineage>
</organism>
<accession>A0ABQ7KAZ3</accession>
<sequence length="680" mass="76520">MSNIYLLEPHTNGKVILHTTYGDISIELWPKEAPKACRNFVQLCMEGYYNDTIFHRIVANFIVQGGDPEGTGLGGESIYEGGEPFVDEFHSRLRFVRRGLVAMANSGAPNDNRSQFFITLDTTMELQNKHTIFGKIAGDTIFNVLKIGGLEVDTDERPLYPPKVTSCTIVVNPFDDIIPRLSRQEKEALRLKELEAQKRPEKQKKLKKNVALLSFADDAPDMTMDDDSNKSNDSKRKKKMLSSHDLLEDDPTLSRDTDHKLVSEIRDGSSSSKRKASNEDNAEEGQDGMDVDDTNESLNAYDQRMRDQVREKLKRAKLAKESTSSTSSANVNSKTESSSRAPSKPDTPSTAPKSHQPASAVAEPVLSAGDRVRQEIQKLEGDIRKMHNRDSDREAAEAAKKKGKGSKVSLLQLEREQYKTRAESKGGDSRKKSRAASNAEKERELLDKLSVFETKVFAMAREPEPNPAPKKNDAPPCEIHGIPSCESCQDNTASKKKKQLELAHSDDEPVVEDDSDDDIGWMQHKLVFEKDLKGKDVSLASKRDDANEYIVIDPLNKADSTTAALAVEKQRNLEKFKRTNQQQDSGRDRKPYGDSSRGGGGGVGSYDRSSKDSSLSYLRRGDQSRQGYNRDSLENRDNRDSRGKGYRDNRDSRDSRDNRDRRDHRDSRDSRDSRDRRDRR</sequence>
<comment type="similarity">
    <text evidence="4">Belongs to the cyclophilin-type PPIase family. CWC27 subfamily.</text>
</comment>
<evidence type="ECO:0000313" key="7">
    <source>
        <dbReference type="EMBL" id="KAG0293743.1"/>
    </source>
</evidence>
<feature type="region of interest" description="Disordered" evidence="5">
    <location>
        <begin position="219"/>
        <end position="445"/>
    </location>
</feature>
<dbReference type="Proteomes" id="UP001194696">
    <property type="component" value="Unassembled WGS sequence"/>
</dbReference>
<comment type="caution">
    <text evidence="7">The sequence shown here is derived from an EMBL/GenBank/DDBJ whole genome shotgun (WGS) entry which is preliminary data.</text>
</comment>
<feature type="domain" description="PPIase cyclophilin-type" evidence="6">
    <location>
        <begin position="18"/>
        <end position="169"/>
    </location>
</feature>
<dbReference type="CDD" id="cd01925">
    <property type="entry name" value="cyclophilin_CeCYP16-like"/>
    <property type="match status" value="1"/>
</dbReference>
<dbReference type="GO" id="GO:0016853">
    <property type="term" value="F:isomerase activity"/>
    <property type="evidence" value="ECO:0007669"/>
    <property type="project" value="UniProtKB-KW"/>
</dbReference>
<dbReference type="SUPFAM" id="SSF50891">
    <property type="entry name" value="Cyclophilin-like"/>
    <property type="match status" value="1"/>
</dbReference>
<dbReference type="PRINTS" id="PR00153">
    <property type="entry name" value="CSAPPISMRASE"/>
</dbReference>
<protein>
    <submittedName>
        <fullName evidence="7">Peptidyl-prolyl isomerase cwc27</fullName>
    </submittedName>
</protein>
<dbReference type="Pfam" id="PF00160">
    <property type="entry name" value="Pro_isomerase"/>
    <property type="match status" value="1"/>
</dbReference>
<comment type="subcellular location">
    <subcellularLocation>
        <location evidence="2">Nucleus</location>
    </subcellularLocation>
</comment>
<keyword evidence="8" id="KW-1185">Reference proteome</keyword>
<feature type="region of interest" description="Disordered" evidence="5">
    <location>
        <begin position="459"/>
        <end position="516"/>
    </location>
</feature>
<dbReference type="PANTHER" id="PTHR45625">
    <property type="entry name" value="PEPTIDYL-PROLYL CIS-TRANS ISOMERASE-RELATED"/>
    <property type="match status" value="1"/>
</dbReference>
<dbReference type="InterPro" id="IPR029000">
    <property type="entry name" value="Cyclophilin-like_dom_sf"/>
</dbReference>
<gene>
    <name evidence="7" type="primary">CWC27</name>
    <name evidence="7" type="ORF">BGZ96_002385</name>
</gene>
<keyword evidence="3" id="KW-0539">Nucleus</keyword>
<evidence type="ECO:0000256" key="1">
    <source>
        <dbReference type="ARBA" id="ARBA00000971"/>
    </source>
</evidence>